<evidence type="ECO:0000313" key="2">
    <source>
        <dbReference type="Proteomes" id="UP000821865"/>
    </source>
</evidence>
<keyword evidence="2" id="KW-1185">Reference proteome</keyword>
<sequence>MEESASQSAYLMGVPCVEGHPTSFAETCSSVVRRGTHGGFDGRSLTPWFAKKGAMFAYEDRSSIAAKMKGCLHVLRSLGELRVGWALFDIEQELLRAEDCDLELVRPAAHGRIRTSTPPGEEEEAAVPEANRCRRFNVTVAQRPAPSPSMAGWQVWFYSPSVPLSRIGADESARRKRLLYAGLLAGATLAVTAMLVATFASSSKAGAQGAAGETTEFEETENPWPTVEERRVTAEEEGYLYYKRRTTNRKTATLKPKSKRKRRRGKATEEQTTTTTATPATTFPDTSTVSFDGRSEEPEHARGRLGGVRDADLGSRGSGSRANASDTNTHAERTSSPSKHTQRLCDLCPMALVTHYNDLGEGRFYDPRTRQSFRYDHLRKEATDYQSHPPGSSGDGSVGLPEGHGESWRAALEEAWTQYAREHYRHGTCAVFDRSPSPQELSLVACLEDHQFQAQNFWNGRWRSVWTVNFPSGAATADVKGLVRVQVHYYEDGNVQLVSSKEIKATLNITNEQQAAKEFVQIVEDAENEYQTAISENYQAMSDTTFKALRRQLPLTRTKIDWTKILNYKIASELKHH</sequence>
<proteinExistence type="predicted"/>
<comment type="caution">
    <text evidence="1">The sequence shown here is derived from an EMBL/GenBank/DDBJ whole genome shotgun (WGS) entry which is preliminary data.</text>
</comment>
<accession>A0ACB8DPU7</accession>
<evidence type="ECO:0000313" key="1">
    <source>
        <dbReference type="EMBL" id="KAH7974545.1"/>
    </source>
</evidence>
<protein>
    <submittedName>
        <fullName evidence="1">Uncharacterized protein</fullName>
    </submittedName>
</protein>
<dbReference type="EMBL" id="CM023479">
    <property type="protein sequence ID" value="KAH7974545.1"/>
    <property type="molecule type" value="Genomic_DNA"/>
</dbReference>
<dbReference type="Proteomes" id="UP000821865">
    <property type="component" value="Chromosome 10"/>
</dbReference>
<organism evidence="1 2">
    <name type="scientific">Dermacentor silvarum</name>
    <name type="common">Tick</name>
    <dbReference type="NCBI Taxonomy" id="543639"/>
    <lineage>
        <taxon>Eukaryota</taxon>
        <taxon>Metazoa</taxon>
        <taxon>Ecdysozoa</taxon>
        <taxon>Arthropoda</taxon>
        <taxon>Chelicerata</taxon>
        <taxon>Arachnida</taxon>
        <taxon>Acari</taxon>
        <taxon>Parasitiformes</taxon>
        <taxon>Ixodida</taxon>
        <taxon>Ixodoidea</taxon>
        <taxon>Ixodidae</taxon>
        <taxon>Rhipicephalinae</taxon>
        <taxon>Dermacentor</taxon>
    </lineage>
</organism>
<name>A0ACB8DPU7_DERSI</name>
<gene>
    <name evidence="1" type="ORF">HPB49_016511</name>
</gene>
<reference evidence="1" key="1">
    <citation type="submission" date="2020-05" db="EMBL/GenBank/DDBJ databases">
        <title>Large-scale comparative analyses of tick genomes elucidate their genetic diversity and vector capacities.</title>
        <authorList>
            <person name="Jia N."/>
            <person name="Wang J."/>
            <person name="Shi W."/>
            <person name="Du L."/>
            <person name="Sun Y."/>
            <person name="Zhan W."/>
            <person name="Jiang J."/>
            <person name="Wang Q."/>
            <person name="Zhang B."/>
            <person name="Ji P."/>
            <person name="Sakyi L.B."/>
            <person name="Cui X."/>
            <person name="Yuan T."/>
            <person name="Jiang B."/>
            <person name="Yang W."/>
            <person name="Lam T.T.-Y."/>
            <person name="Chang Q."/>
            <person name="Ding S."/>
            <person name="Wang X."/>
            <person name="Zhu J."/>
            <person name="Ruan X."/>
            <person name="Zhao L."/>
            <person name="Wei J."/>
            <person name="Que T."/>
            <person name="Du C."/>
            <person name="Cheng J."/>
            <person name="Dai P."/>
            <person name="Han X."/>
            <person name="Huang E."/>
            <person name="Gao Y."/>
            <person name="Liu J."/>
            <person name="Shao H."/>
            <person name="Ye R."/>
            <person name="Li L."/>
            <person name="Wei W."/>
            <person name="Wang X."/>
            <person name="Wang C."/>
            <person name="Yang T."/>
            <person name="Huo Q."/>
            <person name="Li W."/>
            <person name="Guo W."/>
            <person name="Chen H."/>
            <person name="Zhou L."/>
            <person name="Ni X."/>
            <person name="Tian J."/>
            <person name="Zhou Y."/>
            <person name="Sheng Y."/>
            <person name="Liu T."/>
            <person name="Pan Y."/>
            <person name="Xia L."/>
            <person name="Li J."/>
            <person name="Zhao F."/>
            <person name="Cao W."/>
        </authorList>
    </citation>
    <scope>NUCLEOTIDE SEQUENCE</scope>
    <source>
        <strain evidence="1">Dsil-2018</strain>
    </source>
</reference>